<keyword evidence="2" id="KW-1185">Reference proteome</keyword>
<dbReference type="Proteomes" id="UP000558488">
    <property type="component" value="Unassembled WGS sequence"/>
</dbReference>
<organism evidence="1 2">
    <name type="scientific">Pipistrellus kuhlii</name>
    <name type="common">Kuhl's pipistrelle</name>
    <dbReference type="NCBI Taxonomy" id="59472"/>
    <lineage>
        <taxon>Eukaryota</taxon>
        <taxon>Metazoa</taxon>
        <taxon>Chordata</taxon>
        <taxon>Craniata</taxon>
        <taxon>Vertebrata</taxon>
        <taxon>Euteleostomi</taxon>
        <taxon>Mammalia</taxon>
        <taxon>Eutheria</taxon>
        <taxon>Laurasiatheria</taxon>
        <taxon>Chiroptera</taxon>
        <taxon>Yangochiroptera</taxon>
        <taxon>Vespertilionidae</taxon>
        <taxon>Pipistrellus</taxon>
    </lineage>
</organism>
<dbReference type="AlphaFoldDB" id="A0A7J8A7X5"/>
<protein>
    <submittedName>
        <fullName evidence="1">Uncharacterized protein</fullName>
    </submittedName>
</protein>
<dbReference type="EMBL" id="JACAGB010000002">
    <property type="protein sequence ID" value="KAF6382622.1"/>
    <property type="molecule type" value="Genomic_DNA"/>
</dbReference>
<evidence type="ECO:0000313" key="2">
    <source>
        <dbReference type="Proteomes" id="UP000558488"/>
    </source>
</evidence>
<comment type="caution">
    <text evidence="1">The sequence shown here is derived from an EMBL/GenBank/DDBJ whole genome shotgun (WGS) entry which is preliminary data.</text>
</comment>
<evidence type="ECO:0000313" key="1">
    <source>
        <dbReference type="EMBL" id="KAF6382622.1"/>
    </source>
</evidence>
<reference evidence="1 2" key="1">
    <citation type="journal article" date="2020" name="Nature">
        <title>Six reference-quality genomes reveal evolution of bat adaptations.</title>
        <authorList>
            <person name="Jebb D."/>
            <person name="Huang Z."/>
            <person name="Pippel M."/>
            <person name="Hughes G.M."/>
            <person name="Lavrichenko K."/>
            <person name="Devanna P."/>
            <person name="Winkler S."/>
            <person name="Jermiin L.S."/>
            <person name="Skirmuntt E.C."/>
            <person name="Katzourakis A."/>
            <person name="Burkitt-Gray L."/>
            <person name="Ray D.A."/>
            <person name="Sullivan K.A.M."/>
            <person name="Roscito J.G."/>
            <person name="Kirilenko B.M."/>
            <person name="Davalos L.M."/>
            <person name="Corthals A.P."/>
            <person name="Power M.L."/>
            <person name="Jones G."/>
            <person name="Ransome R.D."/>
            <person name="Dechmann D.K.N."/>
            <person name="Locatelli A.G."/>
            <person name="Puechmaille S.J."/>
            <person name="Fedrigo O."/>
            <person name="Jarvis E.D."/>
            <person name="Hiller M."/>
            <person name="Vernes S.C."/>
            <person name="Myers E.W."/>
            <person name="Teeling E.C."/>
        </authorList>
    </citation>
    <scope>NUCLEOTIDE SEQUENCE [LARGE SCALE GENOMIC DNA]</scope>
    <source>
        <strain evidence="1">MPipKuh1</strain>
        <tissue evidence="1">Flight muscle</tissue>
    </source>
</reference>
<proteinExistence type="predicted"/>
<sequence length="165" mass="17395">MGLHLFDKPSCWVSSGDTHWSIAVPPLPSTLTPGPQKKRLKPAHPAVALHPLHSSCGPGPRLPTREPLCCCLCSQLPSGRCPGVSLPSALGAGRGGAGMQLFSALPAAHAAMVRTPRDSTFYLLSILQGVMRVASQAPKMASFGKIYHPRVNEIGLMNKLGDAKT</sequence>
<gene>
    <name evidence="1" type="ORF">mPipKuh1_008978</name>
</gene>
<accession>A0A7J8A7X5</accession>
<name>A0A7J8A7X5_PIPKU</name>